<comment type="caution">
    <text evidence="1">The sequence shown here is derived from an EMBL/GenBank/DDBJ whole genome shotgun (WGS) entry which is preliminary data.</text>
</comment>
<dbReference type="EMBL" id="AKWO02000042">
    <property type="protein sequence ID" value="EMG00715.1"/>
    <property type="molecule type" value="Genomic_DNA"/>
</dbReference>
<gene>
    <name evidence="1" type="ORF">LEP1GSC123_0569</name>
</gene>
<sequence length="44" mass="5028">MIAYMNQKLKEDEFLFPGDKIVILSGAPGTTVRSVDFLQIYQIH</sequence>
<evidence type="ECO:0000313" key="2">
    <source>
        <dbReference type="Proteomes" id="UP000011783"/>
    </source>
</evidence>
<dbReference type="AlphaFoldDB" id="M3HSW5"/>
<protein>
    <recommendedName>
        <fullName evidence="3">Pyruvate kinase, alpha/beta domain protein</fullName>
    </recommendedName>
</protein>
<name>M3HSW5_LEPBO</name>
<dbReference type="Proteomes" id="UP000011783">
    <property type="component" value="Unassembled WGS sequence"/>
</dbReference>
<proteinExistence type="predicted"/>
<evidence type="ECO:0008006" key="3">
    <source>
        <dbReference type="Google" id="ProtNLM"/>
    </source>
</evidence>
<organism evidence="1 2">
    <name type="scientific">Leptospira borgpetersenii str. 200701203</name>
    <dbReference type="NCBI Taxonomy" id="1193007"/>
    <lineage>
        <taxon>Bacteria</taxon>
        <taxon>Pseudomonadati</taxon>
        <taxon>Spirochaetota</taxon>
        <taxon>Spirochaetia</taxon>
        <taxon>Leptospirales</taxon>
        <taxon>Leptospiraceae</taxon>
        <taxon>Leptospira</taxon>
    </lineage>
</organism>
<reference evidence="1 2" key="1">
    <citation type="submission" date="2013-01" db="EMBL/GenBank/DDBJ databases">
        <authorList>
            <person name="Harkins D.M."/>
            <person name="Durkin A.S."/>
            <person name="Brinkac L.M."/>
            <person name="Haft D.H."/>
            <person name="Selengut J.D."/>
            <person name="Sanka R."/>
            <person name="DePew J."/>
            <person name="Purushe J."/>
            <person name="Picardeau M."/>
            <person name="Werts C."/>
            <person name="Goarant C."/>
            <person name="Vinetz J.M."/>
            <person name="Sutton G.G."/>
            <person name="Nierman W.C."/>
            <person name="Fouts D.E."/>
        </authorList>
    </citation>
    <scope>NUCLEOTIDE SEQUENCE [LARGE SCALE GENOMIC DNA]</scope>
    <source>
        <strain evidence="1 2">200701203</strain>
    </source>
</reference>
<evidence type="ECO:0000313" key="1">
    <source>
        <dbReference type="EMBL" id="EMG00715.1"/>
    </source>
</evidence>
<accession>M3HSW5</accession>
<dbReference type="BioCyc" id="LBOR1193007:G11KN-1295-MONOMER"/>